<dbReference type="Pfam" id="PF16326">
    <property type="entry name" value="ABC_tran_CTD"/>
    <property type="match status" value="1"/>
</dbReference>
<dbReference type="InterPro" id="IPR032781">
    <property type="entry name" value="ABC_tran_Xtn"/>
</dbReference>
<evidence type="ECO:0000313" key="14">
    <source>
        <dbReference type="EMBL" id="SHI66566.1"/>
    </source>
</evidence>
<gene>
    <name evidence="14" type="ORF">SAMN05444280_104152</name>
</gene>
<dbReference type="GO" id="GO:0005524">
    <property type="term" value="F:ATP binding"/>
    <property type="evidence" value="ECO:0007669"/>
    <property type="project" value="UniProtKB-KW"/>
</dbReference>
<evidence type="ECO:0000313" key="15">
    <source>
        <dbReference type="Proteomes" id="UP000184050"/>
    </source>
</evidence>
<dbReference type="RefSeq" id="WP_073165939.1">
    <property type="nucleotide sequence ID" value="NZ_FQZE01000004.1"/>
</dbReference>
<dbReference type="Pfam" id="PF00005">
    <property type="entry name" value="ABC_tran"/>
    <property type="match status" value="2"/>
</dbReference>
<dbReference type="STRING" id="1168035.SAMN05444280_104152"/>
<feature type="region of interest" description="Disordered" evidence="12">
    <location>
        <begin position="531"/>
        <end position="553"/>
    </location>
</feature>
<dbReference type="GO" id="GO:0019843">
    <property type="term" value="F:rRNA binding"/>
    <property type="evidence" value="ECO:0007669"/>
    <property type="project" value="UniProtKB-KW"/>
</dbReference>
<dbReference type="InterPro" id="IPR003593">
    <property type="entry name" value="AAA+_ATPase"/>
</dbReference>
<keyword evidence="10" id="KW-0694">RNA-binding</keyword>
<sequence>MKPYLQAENLSKRWGELMLFENISFTLFEGQKVALIARNGTGKSTLLDLLAGKDSPDSGTITISNNIEMGYFEQIPRLDPEHTVHQEIFKADNEKMKTVKEFELAMEQNNQERITELSAKMDELGAWDIEVEIKQVLTQLKINHLDQPVKQLSGGQQKRLGLAKVLINKPDLLILDEPTNHLDLEMIEWLETYLGKSKSTLLMVTHDRYFLDRVCNEIIEMDDNQIYNYQGNYSLFLQKRNERIEMQQASVAKAQNLLRTELDWMRRMPKARGTKAKYRVDSFYNLKEKASKKIGEESIDLNVKSARLGKKIVETEHLSKSFPGVKLIEDFTYKFSRFEKVGIVGKNGTGKTTFLNLITGKIKPDSGKIEIGQTIKFGHYRQKGITFDPKERVIDAVNKIAEVIHFEDGSQMTSAQLLTRFLFPPEMQYNFIEKLSGGEQRRLYLCTVLMQNPNFLILDEPTNDLDIMTLNVLEEYIRLFEGCVVVVSHDRFFMDKIVDHLFIFEGNGKITDFPGDYTTYRKSVEAQQKEESLKTASEKKAEKNEQKHTLKKGPKKKLTFKEKQEMEALEKEIATLEEKKNELETLLNSGDLSHDKLFEKSKQLGQIKSAIDEKEFRWLELSELDSQLKNNK</sequence>
<keyword evidence="2" id="KW-0963">Cytoplasm</keyword>
<feature type="compositionally biased region" description="Basic and acidic residues" evidence="12">
    <location>
        <begin position="531"/>
        <end position="548"/>
    </location>
</feature>
<evidence type="ECO:0000259" key="13">
    <source>
        <dbReference type="PROSITE" id="PS50893"/>
    </source>
</evidence>
<evidence type="ECO:0000256" key="5">
    <source>
        <dbReference type="ARBA" id="ARBA00022737"/>
    </source>
</evidence>
<organism evidence="14 15">
    <name type="scientific">Tangfeifania diversioriginum</name>
    <dbReference type="NCBI Taxonomy" id="1168035"/>
    <lineage>
        <taxon>Bacteria</taxon>
        <taxon>Pseudomonadati</taxon>
        <taxon>Bacteroidota</taxon>
        <taxon>Bacteroidia</taxon>
        <taxon>Marinilabiliales</taxon>
        <taxon>Prolixibacteraceae</taxon>
        <taxon>Tangfeifania</taxon>
    </lineage>
</organism>
<evidence type="ECO:0000256" key="6">
    <source>
        <dbReference type="ARBA" id="ARBA00022741"/>
    </source>
</evidence>
<dbReference type="PROSITE" id="PS50893">
    <property type="entry name" value="ABC_TRANSPORTER_2"/>
    <property type="match status" value="2"/>
</dbReference>
<dbReference type="SUPFAM" id="SSF52540">
    <property type="entry name" value="P-loop containing nucleoside triphosphate hydrolases"/>
    <property type="match status" value="2"/>
</dbReference>
<evidence type="ECO:0000256" key="4">
    <source>
        <dbReference type="ARBA" id="ARBA00022730"/>
    </source>
</evidence>
<dbReference type="InterPro" id="IPR003439">
    <property type="entry name" value="ABC_transporter-like_ATP-bd"/>
</dbReference>
<dbReference type="FunFam" id="3.40.50.300:FF:000183">
    <property type="entry name" value="ABC transporter ATP-binding protein yjjK"/>
    <property type="match status" value="1"/>
</dbReference>
<evidence type="ECO:0000256" key="12">
    <source>
        <dbReference type="SAM" id="MobiDB-lite"/>
    </source>
</evidence>
<keyword evidence="5" id="KW-0677">Repeat</keyword>
<proteinExistence type="inferred from homology"/>
<comment type="similarity">
    <text evidence="1">Belongs to the ABC transporter superfamily. ABCF family. Translational throttle EttA subfamily.</text>
</comment>
<keyword evidence="3" id="KW-0820">tRNA-binding</keyword>
<dbReference type="PANTHER" id="PTHR42855:SF1">
    <property type="entry name" value="ABC TRANSPORTER DOMAIN-CONTAINING PROTEIN"/>
    <property type="match status" value="1"/>
</dbReference>
<reference evidence="14 15" key="1">
    <citation type="submission" date="2016-11" db="EMBL/GenBank/DDBJ databases">
        <authorList>
            <person name="Jaros S."/>
            <person name="Januszkiewicz K."/>
            <person name="Wedrychowicz H."/>
        </authorList>
    </citation>
    <scope>NUCLEOTIDE SEQUENCE [LARGE SCALE GENOMIC DNA]</scope>
    <source>
        <strain evidence="14 15">DSM 27063</strain>
    </source>
</reference>
<evidence type="ECO:0000256" key="10">
    <source>
        <dbReference type="ARBA" id="ARBA00022884"/>
    </source>
</evidence>
<dbReference type="OrthoDB" id="1521973at2"/>
<feature type="domain" description="ABC transporter" evidence="13">
    <location>
        <begin position="5"/>
        <end position="248"/>
    </location>
</feature>
<keyword evidence="6" id="KW-0547">Nucleotide-binding</keyword>
<dbReference type="Proteomes" id="UP000184050">
    <property type="component" value="Unassembled WGS sequence"/>
</dbReference>
<dbReference type="GO" id="GO:0016887">
    <property type="term" value="F:ATP hydrolysis activity"/>
    <property type="evidence" value="ECO:0007669"/>
    <property type="project" value="InterPro"/>
</dbReference>
<dbReference type="FunFam" id="3.40.50.300:FF:000011">
    <property type="entry name" value="Putative ABC transporter ATP-binding component"/>
    <property type="match status" value="1"/>
</dbReference>
<dbReference type="GO" id="GO:0003677">
    <property type="term" value="F:DNA binding"/>
    <property type="evidence" value="ECO:0007669"/>
    <property type="project" value="InterPro"/>
</dbReference>
<dbReference type="CDD" id="cd03221">
    <property type="entry name" value="ABCF_EF-3"/>
    <property type="match status" value="2"/>
</dbReference>
<keyword evidence="8 14" id="KW-0067">ATP-binding</keyword>
<dbReference type="SMART" id="SM00382">
    <property type="entry name" value="AAA"/>
    <property type="match status" value="2"/>
</dbReference>
<dbReference type="PROSITE" id="PS00211">
    <property type="entry name" value="ABC_TRANSPORTER_1"/>
    <property type="match status" value="1"/>
</dbReference>
<dbReference type="AlphaFoldDB" id="A0A1M6CZZ7"/>
<accession>A0A1M6CZZ7</accession>
<name>A0A1M6CZZ7_9BACT</name>
<dbReference type="Gene3D" id="3.40.50.300">
    <property type="entry name" value="P-loop containing nucleotide triphosphate hydrolases"/>
    <property type="match status" value="2"/>
</dbReference>
<keyword evidence="7" id="KW-0378">Hydrolase</keyword>
<evidence type="ECO:0000256" key="1">
    <source>
        <dbReference type="ARBA" id="ARBA00005868"/>
    </source>
</evidence>
<dbReference type="InterPro" id="IPR037118">
    <property type="entry name" value="Val-tRNA_synth_C_sf"/>
</dbReference>
<keyword evidence="11" id="KW-0648">Protein biosynthesis</keyword>
<dbReference type="PANTHER" id="PTHR42855">
    <property type="entry name" value="ABC TRANSPORTER ATP-BINDING SUBUNIT"/>
    <property type="match status" value="1"/>
</dbReference>
<evidence type="ECO:0000256" key="11">
    <source>
        <dbReference type="ARBA" id="ARBA00022917"/>
    </source>
</evidence>
<dbReference type="Pfam" id="PF12848">
    <property type="entry name" value="ABC_tran_Xtn"/>
    <property type="match status" value="1"/>
</dbReference>
<dbReference type="InterPro" id="IPR017871">
    <property type="entry name" value="ABC_transporter-like_CS"/>
</dbReference>
<dbReference type="InterPro" id="IPR032524">
    <property type="entry name" value="ABC_tran_C"/>
</dbReference>
<dbReference type="GO" id="GO:0006412">
    <property type="term" value="P:translation"/>
    <property type="evidence" value="ECO:0007669"/>
    <property type="project" value="UniProtKB-KW"/>
</dbReference>
<dbReference type="EMBL" id="FQZE01000004">
    <property type="protein sequence ID" value="SHI66566.1"/>
    <property type="molecule type" value="Genomic_DNA"/>
</dbReference>
<evidence type="ECO:0000256" key="9">
    <source>
        <dbReference type="ARBA" id="ARBA00022845"/>
    </source>
</evidence>
<protein>
    <submittedName>
        <fullName evidence="14">ATP-binding cassette, subfamily F, uup</fullName>
    </submittedName>
</protein>
<dbReference type="GO" id="GO:0006417">
    <property type="term" value="P:regulation of translation"/>
    <property type="evidence" value="ECO:0007669"/>
    <property type="project" value="UniProtKB-KW"/>
</dbReference>
<keyword evidence="4" id="KW-0699">rRNA-binding</keyword>
<keyword evidence="15" id="KW-1185">Reference proteome</keyword>
<dbReference type="GO" id="GO:0000049">
    <property type="term" value="F:tRNA binding"/>
    <property type="evidence" value="ECO:0007669"/>
    <property type="project" value="UniProtKB-KW"/>
</dbReference>
<feature type="domain" description="ABC transporter" evidence="13">
    <location>
        <begin position="313"/>
        <end position="531"/>
    </location>
</feature>
<keyword evidence="9" id="KW-0810">Translation regulation</keyword>
<dbReference type="InterPro" id="IPR027417">
    <property type="entry name" value="P-loop_NTPase"/>
</dbReference>
<evidence type="ECO:0000256" key="2">
    <source>
        <dbReference type="ARBA" id="ARBA00022490"/>
    </source>
</evidence>
<dbReference type="InterPro" id="IPR051309">
    <property type="entry name" value="ABCF_ATPase"/>
</dbReference>
<dbReference type="Gene3D" id="1.10.287.380">
    <property type="entry name" value="Valyl-tRNA synthetase, C-terminal domain"/>
    <property type="match status" value="1"/>
</dbReference>
<evidence type="ECO:0000256" key="8">
    <source>
        <dbReference type="ARBA" id="ARBA00022840"/>
    </source>
</evidence>
<evidence type="ECO:0000256" key="3">
    <source>
        <dbReference type="ARBA" id="ARBA00022555"/>
    </source>
</evidence>
<evidence type="ECO:0000256" key="7">
    <source>
        <dbReference type="ARBA" id="ARBA00022801"/>
    </source>
</evidence>